<feature type="region of interest" description="Disordered" evidence="1">
    <location>
        <begin position="1"/>
        <end position="45"/>
    </location>
</feature>
<name>M7YHG7_TRIUA</name>
<accession>M7YHG7</accession>
<protein>
    <submittedName>
        <fullName evidence="2">Uncharacterized protein</fullName>
    </submittedName>
</protein>
<gene>
    <name evidence="2" type="ORF">TRIUR3_02330</name>
</gene>
<dbReference type="STRING" id="4572.M7YHG7"/>
<dbReference type="EMBL" id="KD238429">
    <property type="protein sequence ID" value="EMS49858.1"/>
    <property type="molecule type" value="Genomic_DNA"/>
</dbReference>
<reference evidence="2" key="1">
    <citation type="journal article" date="2013" name="Nature">
        <title>Draft genome of the wheat A-genome progenitor Triticum urartu.</title>
        <authorList>
            <person name="Ling H.Q."/>
            <person name="Zhao S."/>
            <person name="Liu D."/>
            <person name="Wang J."/>
            <person name="Sun H."/>
            <person name="Zhang C."/>
            <person name="Fan H."/>
            <person name="Li D."/>
            <person name="Dong L."/>
            <person name="Tao Y."/>
            <person name="Gao C."/>
            <person name="Wu H."/>
            <person name="Li Y."/>
            <person name="Cui Y."/>
            <person name="Guo X."/>
            <person name="Zheng S."/>
            <person name="Wang B."/>
            <person name="Yu K."/>
            <person name="Liang Q."/>
            <person name="Yang W."/>
            <person name="Lou X."/>
            <person name="Chen J."/>
            <person name="Feng M."/>
            <person name="Jian J."/>
            <person name="Zhang X."/>
            <person name="Luo G."/>
            <person name="Jiang Y."/>
            <person name="Liu J."/>
            <person name="Wang Z."/>
            <person name="Sha Y."/>
            <person name="Zhang B."/>
            <person name="Wu H."/>
            <person name="Tang D."/>
            <person name="Shen Q."/>
            <person name="Xue P."/>
            <person name="Zou S."/>
            <person name="Wang X."/>
            <person name="Liu X."/>
            <person name="Wang F."/>
            <person name="Yang Y."/>
            <person name="An X."/>
            <person name="Dong Z."/>
            <person name="Zhang K."/>
            <person name="Zhang X."/>
            <person name="Luo M.C."/>
            <person name="Dvorak J."/>
            <person name="Tong Y."/>
            <person name="Wang J."/>
            <person name="Yang H."/>
            <person name="Li Z."/>
            <person name="Wang D."/>
            <person name="Zhang A."/>
            <person name="Wang J."/>
        </authorList>
    </citation>
    <scope>NUCLEOTIDE SEQUENCE</scope>
</reference>
<proteinExistence type="predicted"/>
<organism evidence="2">
    <name type="scientific">Triticum urartu</name>
    <name type="common">Red wild einkorn</name>
    <name type="synonym">Crithodium urartu</name>
    <dbReference type="NCBI Taxonomy" id="4572"/>
    <lineage>
        <taxon>Eukaryota</taxon>
        <taxon>Viridiplantae</taxon>
        <taxon>Streptophyta</taxon>
        <taxon>Embryophyta</taxon>
        <taxon>Tracheophyta</taxon>
        <taxon>Spermatophyta</taxon>
        <taxon>Magnoliopsida</taxon>
        <taxon>Liliopsida</taxon>
        <taxon>Poales</taxon>
        <taxon>Poaceae</taxon>
        <taxon>BOP clade</taxon>
        <taxon>Pooideae</taxon>
        <taxon>Triticodae</taxon>
        <taxon>Triticeae</taxon>
        <taxon>Triticinae</taxon>
        <taxon>Triticum</taxon>
    </lineage>
</organism>
<evidence type="ECO:0000256" key="1">
    <source>
        <dbReference type="SAM" id="MobiDB-lite"/>
    </source>
</evidence>
<sequence>MATVRVAGRAGSSALQHVDKEGKQCSRKRKAQTAGAKEKNVPTFQPASMASDPFVSFETTSTSSCQYHDDFGFSILVVRVLLILFDYDKKKKKYFYDGNMVDYDVLIIDSTTAGFEDDWMSTRRIQPICESMNYYIDDVELCLHSLPCYASINFHVATNVINQNSLSKDAYVGTVHHICQYILSDFQYVMHV</sequence>
<dbReference type="AlphaFoldDB" id="M7YHG7"/>
<evidence type="ECO:0000313" key="2">
    <source>
        <dbReference type="EMBL" id="EMS49858.1"/>
    </source>
</evidence>
<dbReference type="OMA" id="RIQPICE"/>